<evidence type="ECO:0000313" key="6">
    <source>
        <dbReference type="EMBL" id="HIV39165.1"/>
    </source>
</evidence>
<dbReference type="InterPro" id="IPR036388">
    <property type="entry name" value="WH-like_DNA-bd_sf"/>
</dbReference>
<reference evidence="6" key="2">
    <citation type="submission" date="2021-04" db="EMBL/GenBank/DDBJ databases">
        <authorList>
            <person name="Gilroy R."/>
        </authorList>
    </citation>
    <scope>NUCLEOTIDE SEQUENCE</scope>
    <source>
        <strain evidence="6">CHK195-9823</strain>
    </source>
</reference>
<dbReference type="GO" id="GO:0006355">
    <property type="term" value="P:regulation of DNA-templated transcription"/>
    <property type="evidence" value="ECO:0007669"/>
    <property type="project" value="InterPro"/>
</dbReference>
<dbReference type="InterPro" id="IPR000595">
    <property type="entry name" value="cNMP-bd_dom"/>
</dbReference>
<sequence>METISAGQLKALKFFHRLPLEFVQTLLNAGHIQDIPKKSLLFSSGENIQNVLILLSGEVSVYNITKHGQRKILFFLGKGHLLNHDINSSHSLSLSCESITPVLVLKISKKNFLGFMKESFPLTQAVLDEYERYLWRLAHQLKNTSGSMVTERKIAAKLWKLGRDFGERREEGVYIYLPFTMTLMADFVGVPRENVSRACKSLAARGLLVYRDRHFILPNPDGLAEFYKM</sequence>
<reference evidence="6" key="1">
    <citation type="journal article" date="2021" name="PeerJ">
        <title>Extensive microbial diversity within the chicken gut microbiome revealed by metagenomics and culture.</title>
        <authorList>
            <person name="Gilroy R."/>
            <person name="Ravi A."/>
            <person name="Getino M."/>
            <person name="Pursley I."/>
            <person name="Horton D.L."/>
            <person name="Alikhan N.F."/>
            <person name="Baker D."/>
            <person name="Gharbi K."/>
            <person name="Hall N."/>
            <person name="Watson M."/>
            <person name="Adriaenssens E.M."/>
            <person name="Foster-Nyarko E."/>
            <person name="Jarju S."/>
            <person name="Secka A."/>
            <person name="Antonio M."/>
            <person name="Oren A."/>
            <person name="Chaudhuri R.R."/>
            <person name="La Ragione R."/>
            <person name="Hildebrand F."/>
            <person name="Pallen M.J."/>
        </authorList>
    </citation>
    <scope>NUCLEOTIDE SEQUENCE</scope>
    <source>
        <strain evidence="6">CHK195-9823</strain>
    </source>
</reference>
<dbReference type="InterPro" id="IPR014710">
    <property type="entry name" value="RmlC-like_jellyroll"/>
</dbReference>
<dbReference type="PROSITE" id="PS50042">
    <property type="entry name" value="CNMP_BINDING_3"/>
    <property type="match status" value="1"/>
</dbReference>
<evidence type="ECO:0000256" key="1">
    <source>
        <dbReference type="ARBA" id="ARBA00023015"/>
    </source>
</evidence>
<keyword evidence="3" id="KW-0804">Transcription</keyword>
<dbReference type="PROSITE" id="PS51063">
    <property type="entry name" value="HTH_CRP_2"/>
    <property type="match status" value="1"/>
</dbReference>
<evidence type="ECO:0000256" key="2">
    <source>
        <dbReference type="ARBA" id="ARBA00023125"/>
    </source>
</evidence>
<dbReference type="SUPFAM" id="SSF46785">
    <property type="entry name" value="Winged helix' DNA-binding domain"/>
    <property type="match status" value="1"/>
</dbReference>
<dbReference type="InterPro" id="IPR012318">
    <property type="entry name" value="HTH_CRP"/>
</dbReference>
<dbReference type="Pfam" id="PF00027">
    <property type="entry name" value="cNMP_binding"/>
    <property type="match status" value="1"/>
</dbReference>
<dbReference type="EMBL" id="DXIQ01000058">
    <property type="protein sequence ID" value="HIV39165.1"/>
    <property type="molecule type" value="Genomic_DNA"/>
</dbReference>
<comment type="caution">
    <text evidence="6">The sequence shown here is derived from an EMBL/GenBank/DDBJ whole genome shotgun (WGS) entry which is preliminary data.</text>
</comment>
<evidence type="ECO:0000313" key="7">
    <source>
        <dbReference type="Proteomes" id="UP000886814"/>
    </source>
</evidence>
<gene>
    <name evidence="6" type="ORF">H9747_09270</name>
</gene>
<dbReference type="SUPFAM" id="SSF51206">
    <property type="entry name" value="cAMP-binding domain-like"/>
    <property type="match status" value="1"/>
</dbReference>
<keyword evidence="1" id="KW-0805">Transcription regulation</keyword>
<evidence type="ECO:0000256" key="3">
    <source>
        <dbReference type="ARBA" id="ARBA00023163"/>
    </source>
</evidence>
<accession>A0A9D1TFP4</accession>
<dbReference type="CDD" id="cd00038">
    <property type="entry name" value="CAP_ED"/>
    <property type="match status" value="1"/>
</dbReference>
<dbReference type="InterPro" id="IPR036390">
    <property type="entry name" value="WH_DNA-bd_sf"/>
</dbReference>
<dbReference type="AlphaFoldDB" id="A0A9D1TFP4"/>
<organism evidence="6 7">
    <name type="scientific">Candidatus Blautia stercorigallinarum</name>
    <dbReference type="NCBI Taxonomy" id="2838501"/>
    <lineage>
        <taxon>Bacteria</taxon>
        <taxon>Bacillati</taxon>
        <taxon>Bacillota</taxon>
        <taxon>Clostridia</taxon>
        <taxon>Lachnospirales</taxon>
        <taxon>Lachnospiraceae</taxon>
        <taxon>Blautia</taxon>
    </lineage>
</organism>
<dbReference type="Proteomes" id="UP000886814">
    <property type="component" value="Unassembled WGS sequence"/>
</dbReference>
<protein>
    <submittedName>
        <fullName evidence="6">Crp/Fnr family transcriptional regulator</fullName>
    </submittedName>
</protein>
<name>A0A9D1TFP4_9FIRM</name>
<dbReference type="Pfam" id="PF13545">
    <property type="entry name" value="HTH_Crp_2"/>
    <property type="match status" value="1"/>
</dbReference>
<keyword evidence="2" id="KW-0238">DNA-binding</keyword>
<dbReference type="Gene3D" id="1.10.10.10">
    <property type="entry name" value="Winged helix-like DNA-binding domain superfamily/Winged helix DNA-binding domain"/>
    <property type="match status" value="1"/>
</dbReference>
<dbReference type="InterPro" id="IPR018490">
    <property type="entry name" value="cNMP-bd_dom_sf"/>
</dbReference>
<proteinExistence type="predicted"/>
<dbReference type="Gene3D" id="2.60.120.10">
    <property type="entry name" value="Jelly Rolls"/>
    <property type="match status" value="1"/>
</dbReference>
<feature type="domain" description="HTH crp-type" evidence="5">
    <location>
        <begin position="148"/>
        <end position="221"/>
    </location>
</feature>
<evidence type="ECO:0000259" key="4">
    <source>
        <dbReference type="PROSITE" id="PS50042"/>
    </source>
</evidence>
<feature type="domain" description="Cyclic nucleotide-binding" evidence="4">
    <location>
        <begin position="14"/>
        <end position="133"/>
    </location>
</feature>
<evidence type="ECO:0000259" key="5">
    <source>
        <dbReference type="PROSITE" id="PS51063"/>
    </source>
</evidence>
<dbReference type="GO" id="GO:0003677">
    <property type="term" value="F:DNA binding"/>
    <property type="evidence" value="ECO:0007669"/>
    <property type="project" value="UniProtKB-KW"/>
</dbReference>